<feature type="region of interest" description="Disordered" evidence="1">
    <location>
        <begin position="110"/>
        <end position="154"/>
    </location>
</feature>
<comment type="caution">
    <text evidence="2">The sequence shown here is derived from an EMBL/GenBank/DDBJ whole genome shotgun (WGS) entry which is preliminary data.</text>
</comment>
<feature type="region of interest" description="Disordered" evidence="1">
    <location>
        <begin position="184"/>
        <end position="205"/>
    </location>
</feature>
<keyword evidence="3" id="KW-1185">Reference proteome</keyword>
<feature type="region of interest" description="Disordered" evidence="1">
    <location>
        <begin position="40"/>
        <end position="82"/>
    </location>
</feature>
<gene>
    <name evidence="2" type="ORF">BASA50_007039</name>
</gene>
<dbReference type="Proteomes" id="UP001648503">
    <property type="component" value="Unassembled WGS sequence"/>
</dbReference>
<proteinExistence type="predicted"/>
<feature type="compositionally biased region" description="Low complexity" evidence="1">
    <location>
        <begin position="42"/>
        <end position="54"/>
    </location>
</feature>
<feature type="compositionally biased region" description="Polar residues" evidence="1">
    <location>
        <begin position="184"/>
        <end position="198"/>
    </location>
</feature>
<evidence type="ECO:0000313" key="2">
    <source>
        <dbReference type="EMBL" id="KAH6593813.1"/>
    </source>
</evidence>
<protein>
    <submittedName>
        <fullName evidence="2">Uncharacterized protein</fullName>
    </submittedName>
</protein>
<accession>A0ABQ8F8F9</accession>
<name>A0ABQ8F8F9_9FUNG</name>
<sequence>MADSLSPSRKSLQSGIVFVRLGHEPILSANGDLIHSHFSQDGAASSGSLSGATAQRHGSTVSHHCANNHGSDPMNSKDKSYSTAAKNRSSIYKTLSYLASVATLVTTAPDHQDSEADSGGPGAAKISPVNTSPMESRQLGKDEQPSINRMGRTETVDDLKECADPGYSAMNNIPTSDLSNTAVQVPSLSSAHTQTASVSDPPLSLPTPPKHFVPLWALGASMYDRKDSSLGKSRAKAASHADVSKASPIANTLAPIQTTWYLHHSGWKDAVLIDTDGRQLLHIVSISRQMLLDINVHRKNRNGKMLFSIRQSTATPNSISLVGTDLATEVHISRDRTCSKTFIFNSPDGHIYSWVAHGTNNGDMRLFLYSSTKVICIFQKSVFSLSRIGTLTIIPEAVHMLDIITAIAYALISIYSLG</sequence>
<evidence type="ECO:0000256" key="1">
    <source>
        <dbReference type="SAM" id="MobiDB-lite"/>
    </source>
</evidence>
<organism evidence="2 3">
    <name type="scientific">Batrachochytrium salamandrivorans</name>
    <dbReference type="NCBI Taxonomy" id="1357716"/>
    <lineage>
        <taxon>Eukaryota</taxon>
        <taxon>Fungi</taxon>
        <taxon>Fungi incertae sedis</taxon>
        <taxon>Chytridiomycota</taxon>
        <taxon>Chytridiomycota incertae sedis</taxon>
        <taxon>Chytridiomycetes</taxon>
        <taxon>Rhizophydiales</taxon>
        <taxon>Rhizophydiales incertae sedis</taxon>
        <taxon>Batrachochytrium</taxon>
    </lineage>
</organism>
<evidence type="ECO:0000313" key="3">
    <source>
        <dbReference type="Proteomes" id="UP001648503"/>
    </source>
</evidence>
<dbReference type="EMBL" id="JAFCIX010000344">
    <property type="protein sequence ID" value="KAH6593813.1"/>
    <property type="molecule type" value="Genomic_DNA"/>
</dbReference>
<reference evidence="2 3" key="1">
    <citation type="submission" date="2021-02" db="EMBL/GenBank/DDBJ databases">
        <title>Variation within the Batrachochytrium salamandrivorans European outbreak.</title>
        <authorList>
            <person name="Kelly M."/>
            <person name="Pasmans F."/>
            <person name="Shea T.P."/>
            <person name="Munoz J.F."/>
            <person name="Carranza S."/>
            <person name="Cuomo C.A."/>
            <person name="Martel A."/>
        </authorList>
    </citation>
    <scope>NUCLEOTIDE SEQUENCE [LARGE SCALE GENOMIC DNA]</scope>
    <source>
        <strain evidence="2 3">AMFP18/2</strain>
    </source>
</reference>